<feature type="compositionally biased region" description="Polar residues" evidence="1">
    <location>
        <begin position="39"/>
        <end position="89"/>
    </location>
</feature>
<dbReference type="InterPro" id="IPR038725">
    <property type="entry name" value="YdaG_split_barrel_FMN-bd"/>
</dbReference>
<accession>A0A3M6X0U2</accession>
<reference evidence="3 4" key="1">
    <citation type="journal article" date="2018" name="BMC Genomics">
        <title>Genomic evidence for intraspecific hybridization in a clonal and extremely halotolerant yeast.</title>
        <authorList>
            <person name="Gostincar C."/>
            <person name="Stajich J.E."/>
            <person name="Zupancic J."/>
            <person name="Zalar P."/>
            <person name="Gunde-Cimerman N."/>
        </authorList>
    </citation>
    <scope>NUCLEOTIDE SEQUENCE [LARGE SCALE GENOMIC DNA]</scope>
    <source>
        <strain evidence="3 4">EXF-6656</strain>
    </source>
</reference>
<dbReference type="Gene3D" id="2.30.110.10">
    <property type="entry name" value="Electron Transport, Fmn-binding Protein, Chain A"/>
    <property type="match status" value="1"/>
</dbReference>
<proteinExistence type="predicted"/>
<dbReference type="Proteomes" id="UP000281245">
    <property type="component" value="Unassembled WGS sequence"/>
</dbReference>
<dbReference type="InterPro" id="IPR012349">
    <property type="entry name" value="Split_barrel_FMN-bd"/>
</dbReference>
<feature type="domain" description="General stress protein FMN-binding split barrel" evidence="2">
    <location>
        <begin position="108"/>
        <end position="262"/>
    </location>
</feature>
<dbReference type="AlphaFoldDB" id="A0A3M6X0U2"/>
<dbReference type="EMBL" id="QWIJ01000295">
    <property type="protein sequence ID" value="RMX84239.1"/>
    <property type="molecule type" value="Genomic_DNA"/>
</dbReference>
<evidence type="ECO:0000313" key="4">
    <source>
        <dbReference type="Proteomes" id="UP000281245"/>
    </source>
</evidence>
<evidence type="ECO:0000259" key="2">
    <source>
        <dbReference type="Pfam" id="PF16242"/>
    </source>
</evidence>
<sequence>MHDCFRIELISSPLCIPSHHPSTMNAIAPLCRHTLRSSTRLPQARQLQRSSLLTSRPRHQNQAYRPTSFPTRHYSSNTDNMSFSNTDTGNKPADPYTATNIQDPSLKEKVEDLVNFVSRCKFCMMTTETPNGLLASRCMALAAKEGHGVDYIFHANSESGKTDDLAAHKSVNLGFLNNSGEWASISGTATVETDRAKVHQYYSPALKAWVGDLGDGKHDGGPDDPRIVVIKVTSKTAQYAVSRRTAIGGAIEVAKGVLTGEAAQVNKLRHLDEQELQTARE</sequence>
<dbReference type="VEuPathDB" id="FungiDB:BTJ68_01095"/>
<dbReference type="InterPro" id="IPR052917">
    <property type="entry name" value="Stress-Dev_Protein"/>
</dbReference>
<protein>
    <recommendedName>
        <fullName evidence="2">General stress protein FMN-binding split barrel domain-containing protein</fullName>
    </recommendedName>
</protein>
<organism evidence="3 4">
    <name type="scientific">Hortaea werneckii</name>
    <name type="common">Black yeast</name>
    <name type="synonym">Cladosporium werneckii</name>
    <dbReference type="NCBI Taxonomy" id="91943"/>
    <lineage>
        <taxon>Eukaryota</taxon>
        <taxon>Fungi</taxon>
        <taxon>Dikarya</taxon>
        <taxon>Ascomycota</taxon>
        <taxon>Pezizomycotina</taxon>
        <taxon>Dothideomycetes</taxon>
        <taxon>Dothideomycetidae</taxon>
        <taxon>Mycosphaerellales</taxon>
        <taxon>Teratosphaeriaceae</taxon>
        <taxon>Hortaea</taxon>
    </lineage>
</organism>
<feature type="region of interest" description="Disordered" evidence="1">
    <location>
        <begin position="39"/>
        <end position="100"/>
    </location>
</feature>
<dbReference type="Pfam" id="PF16242">
    <property type="entry name" value="Pyrid_ox_like"/>
    <property type="match status" value="1"/>
</dbReference>
<name>A0A3M6X0U2_HORWE</name>
<gene>
    <name evidence="3" type="ORF">D0869_04722</name>
</gene>
<dbReference type="PANTHER" id="PTHR34818">
    <property type="entry name" value="PROTEIN BLI-3"/>
    <property type="match status" value="1"/>
</dbReference>
<evidence type="ECO:0000313" key="3">
    <source>
        <dbReference type="EMBL" id="RMX84239.1"/>
    </source>
</evidence>
<dbReference type="OrthoDB" id="434253at2759"/>
<evidence type="ECO:0000256" key="1">
    <source>
        <dbReference type="SAM" id="MobiDB-lite"/>
    </source>
</evidence>
<dbReference type="SUPFAM" id="SSF50475">
    <property type="entry name" value="FMN-binding split barrel"/>
    <property type="match status" value="1"/>
</dbReference>
<comment type="caution">
    <text evidence="3">The sequence shown here is derived from an EMBL/GenBank/DDBJ whole genome shotgun (WGS) entry which is preliminary data.</text>
</comment>
<dbReference type="PANTHER" id="PTHR34818:SF1">
    <property type="entry name" value="PROTEIN BLI-3"/>
    <property type="match status" value="1"/>
</dbReference>